<gene>
    <name evidence="2" type="ORF">FLAPXU55_00656</name>
</gene>
<dbReference type="SUPFAM" id="SSF88874">
    <property type="entry name" value="Receptor-binding domain of short tail fibre protein gp12"/>
    <property type="match status" value="1"/>
</dbReference>
<organism evidence="2 3">
    <name type="scientific">Flavobacterium panici</name>
    <dbReference type="NCBI Taxonomy" id="2654843"/>
    <lineage>
        <taxon>Bacteria</taxon>
        <taxon>Pseudomonadati</taxon>
        <taxon>Bacteroidota</taxon>
        <taxon>Flavobacteriia</taxon>
        <taxon>Flavobacteriales</taxon>
        <taxon>Flavobacteriaceae</taxon>
        <taxon>Flavobacterium</taxon>
    </lineage>
</organism>
<name>A0A9N8P0H8_9FLAO</name>
<proteinExistence type="predicted"/>
<dbReference type="Pfam" id="PF07484">
    <property type="entry name" value="Collar"/>
    <property type="match status" value="1"/>
</dbReference>
<comment type="caution">
    <text evidence="2">The sequence shown here is derived from an EMBL/GenBank/DDBJ whole genome shotgun (WGS) entry which is preliminary data.</text>
</comment>
<evidence type="ECO:0000313" key="3">
    <source>
        <dbReference type="Proteomes" id="UP000533639"/>
    </source>
</evidence>
<dbReference type="RefSeq" id="WP_180856565.1">
    <property type="nucleotide sequence ID" value="NZ_CAIJDE010000029.1"/>
</dbReference>
<dbReference type="Proteomes" id="UP000533639">
    <property type="component" value="Unassembled WGS sequence"/>
</dbReference>
<dbReference type="AlphaFoldDB" id="A0A9N8P0H8"/>
<dbReference type="InterPro" id="IPR037053">
    <property type="entry name" value="Phage_tail_collar_dom_sf"/>
</dbReference>
<sequence length="197" mass="20267">MNDIFLGSIMAFGFTFNPRGWQTCSGQLISIAQNTALFSLLGTTYGGNGQTTFALPDLRGRSMVGVGNGPGLTPIVYGQVGGTENTTLTINNMPQHNHQLIPGTGAGQVNLAFTANAFTGGTNSNETDNGNNFFASGGATPAIYSEPTANTTKLGGITASISGSTTIAGGSQAFSIRDPYLGINLCIAMEGIFPSRN</sequence>
<evidence type="ECO:0000313" key="2">
    <source>
        <dbReference type="EMBL" id="CAC9972977.1"/>
    </source>
</evidence>
<feature type="domain" description="Phage tail collar" evidence="1">
    <location>
        <begin position="7"/>
        <end position="62"/>
    </location>
</feature>
<evidence type="ECO:0000259" key="1">
    <source>
        <dbReference type="Pfam" id="PF07484"/>
    </source>
</evidence>
<keyword evidence="3" id="KW-1185">Reference proteome</keyword>
<dbReference type="Gene3D" id="3.90.1340.10">
    <property type="entry name" value="Phage tail collar domain"/>
    <property type="match status" value="1"/>
</dbReference>
<dbReference type="EMBL" id="CAIJDE010000029">
    <property type="protein sequence ID" value="CAC9972977.1"/>
    <property type="molecule type" value="Genomic_DNA"/>
</dbReference>
<accession>A0A9N8P0H8</accession>
<protein>
    <recommendedName>
        <fullName evidence="1">Phage tail collar domain-containing protein</fullName>
    </recommendedName>
</protein>
<dbReference type="InterPro" id="IPR011083">
    <property type="entry name" value="Phage_tail_collar_dom"/>
</dbReference>
<reference evidence="2 3" key="1">
    <citation type="submission" date="2020-06" db="EMBL/GenBank/DDBJ databases">
        <authorList>
            <person name="Criscuolo A."/>
        </authorList>
    </citation>
    <scope>NUCLEOTIDE SEQUENCE [LARGE SCALE GENOMIC DNA]</scope>
    <source>
        <strain evidence="2">PXU-55</strain>
    </source>
</reference>